<dbReference type="PANTHER" id="PTHR11236:SF9">
    <property type="entry name" value="ANTHRANILATE SYNTHASE COMPONENT 1"/>
    <property type="match status" value="1"/>
</dbReference>
<dbReference type="PANTHER" id="PTHR11236">
    <property type="entry name" value="AMINOBENZOATE/ANTHRANILATE SYNTHASE"/>
    <property type="match status" value="1"/>
</dbReference>
<feature type="domain" description="Anthranilate synthase component I N-terminal" evidence="13">
    <location>
        <begin position="33"/>
        <end position="202"/>
    </location>
</feature>
<dbReference type="EC" id="4.1.3.27" evidence="11"/>
<sequence length="522" mass="58461">MMEFDIGRDEFISLVNKEDSSALVQLVAEVKTSLSPLDLYTLLENHFDYSYILESVEKESRHARFSFVGADPLALLSVKGRRVCLTMSHESALTDLMEKRVGDVCDSLKSKSCHFEGIIKTGYEVLDALRKVFVADESLPLLNANRFDRQTFLGGAMGYAGYDIIYDCWLKQDIPAGAKEPDMQFMFTTSTFVFDHLENRIYYVKTPLASSSNAAQVYDDVLEETRSMQVVLNRSSLIKENESAGSAKNEDISCTMDRAEYEDAVSKAKEHILDGDIFQVVLSRRYELPYHNSPLYLYRKLRSINPSPYMYLLSFKDMAVVGASPETLMTVDNGRVITNPIAGTCPRGENETEDCRYAEIMLHDEKERAEHVMLVDLSRNDVRMVCEGGSVKVSDFMKVVRYSHVQHIESTVEGKLRPECDQFDAIKALLPAGTLSGAPKIRAMEIIRQLEGVGRGVYGGGIGYFSWNGDADFAIAIRTVVMREGHVMIQAGAGIVADSVPSKEYEETERKMAAMLKAVRGE</sequence>
<reference evidence="14 15" key="1">
    <citation type="submission" date="2016-10" db="EMBL/GenBank/DDBJ databases">
        <title>Methanohalophilus halophilus.</title>
        <authorList>
            <person name="L'haridon S."/>
        </authorList>
    </citation>
    <scope>NUCLEOTIDE SEQUENCE [LARGE SCALE GENOMIC DNA]</scope>
    <source>
        <strain evidence="14 15">Z-7982</strain>
    </source>
</reference>
<accession>A0A1L3Q2N3</accession>
<comment type="cofactor">
    <cofactor evidence="1 11">
        <name>Mg(2+)</name>
        <dbReference type="ChEBI" id="CHEBI:18420"/>
    </cofactor>
</comment>
<evidence type="ECO:0000256" key="10">
    <source>
        <dbReference type="ARBA" id="ARBA00047683"/>
    </source>
</evidence>
<keyword evidence="9 11" id="KW-0456">Lyase</keyword>
<dbReference type="InterPro" id="IPR006805">
    <property type="entry name" value="Anth_synth_I_N"/>
</dbReference>
<comment type="pathway">
    <text evidence="2 11">Amino-acid biosynthesis; L-tryptophan biosynthesis; L-tryptophan from chorismate: step 1/5.</text>
</comment>
<feature type="domain" description="Chorismate-utilising enzyme C-terminal" evidence="12">
    <location>
        <begin position="258"/>
        <end position="511"/>
    </location>
</feature>
<evidence type="ECO:0000259" key="12">
    <source>
        <dbReference type="Pfam" id="PF00425"/>
    </source>
</evidence>
<evidence type="ECO:0000313" key="14">
    <source>
        <dbReference type="EMBL" id="APH39115.1"/>
    </source>
</evidence>
<evidence type="ECO:0000256" key="2">
    <source>
        <dbReference type="ARBA" id="ARBA00004873"/>
    </source>
</evidence>
<dbReference type="GO" id="GO:0000162">
    <property type="term" value="P:L-tryptophan biosynthetic process"/>
    <property type="evidence" value="ECO:0007669"/>
    <property type="project" value="UniProtKB-UniPathway"/>
</dbReference>
<dbReference type="Pfam" id="PF00425">
    <property type="entry name" value="Chorismate_bind"/>
    <property type="match status" value="1"/>
</dbReference>
<organism evidence="14 15">
    <name type="scientific">Methanohalophilus halophilus</name>
    <dbReference type="NCBI Taxonomy" id="2177"/>
    <lineage>
        <taxon>Archaea</taxon>
        <taxon>Methanobacteriati</taxon>
        <taxon>Methanobacteriota</taxon>
        <taxon>Stenosarchaea group</taxon>
        <taxon>Methanomicrobia</taxon>
        <taxon>Methanosarcinales</taxon>
        <taxon>Methanosarcinaceae</taxon>
        <taxon>Methanohalophilus</taxon>
    </lineage>
</organism>
<evidence type="ECO:0000313" key="15">
    <source>
        <dbReference type="Proteomes" id="UP000186879"/>
    </source>
</evidence>
<evidence type="ECO:0000256" key="5">
    <source>
        <dbReference type="ARBA" id="ARBA00022723"/>
    </source>
</evidence>
<comment type="function">
    <text evidence="11">Part of a heterotetrameric complex that catalyzes the two-step biosynthesis of anthranilate, an intermediate in the biosynthesis of L-tryptophan. In the first step, the glutamine-binding beta subunit (TrpG) of anthranilate synthase (AS) provides the glutamine amidotransferase activity which generates ammonia as a substrate that, along with chorismate, is used in the second step, catalyzed by the large alpha subunit of AS (TrpE) to produce anthranilate. In the absence of TrpG, TrpE can synthesize anthranilate directly from chorismate and high concentrations of ammonia.</text>
</comment>
<dbReference type="Pfam" id="PF04715">
    <property type="entry name" value="Anth_synt_I_N"/>
    <property type="match status" value="1"/>
</dbReference>
<comment type="catalytic activity">
    <reaction evidence="10 11">
        <text>chorismate + L-glutamine = anthranilate + pyruvate + L-glutamate + H(+)</text>
        <dbReference type="Rhea" id="RHEA:21732"/>
        <dbReference type="ChEBI" id="CHEBI:15361"/>
        <dbReference type="ChEBI" id="CHEBI:15378"/>
        <dbReference type="ChEBI" id="CHEBI:16567"/>
        <dbReference type="ChEBI" id="CHEBI:29748"/>
        <dbReference type="ChEBI" id="CHEBI:29985"/>
        <dbReference type="ChEBI" id="CHEBI:58359"/>
        <dbReference type="EC" id="4.1.3.27"/>
    </reaction>
</comment>
<dbReference type="PRINTS" id="PR00095">
    <property type="entry name" value="ANTSNTHASEI"/>
</dbReference>
<name>A0A1L3Q2N3_9EURY</name>
<dbReference type="KEGG" id="mhaz:BHR79_06195"/>
<dbReference type="Proteomes" id="UP000186879">
    <property type="component" value="Chromosome"/>
</dbReference>
<evidence type="ECO:0000256" key="1">
    <source>
        <dbReference type="ARBA" id="ARBA00001946"/>
    </source>
</evidence>
<dbReference type="Gene3D" id="3.60.120.10">
    <property type="entry name" value="Anthranilate synthase"/>
    <property type="match status" value="1"/>
</dbReference>
<dbReference type="AlphaFoldDB" id="A0A1L3Q2N3"/>
<dbReference type="InterPro" id="IPR010116">
    <property type="entry name" value="Anthranilate_synth_I_arc_typ"/>
</dbReference>
<evidence type="ECO:0000259" key="13">
    <source>
        <dbReference type="Pfam" id="PF04715"/>
    </source>
</evidence>
<keyword evidence="7 11" id="KW-0460">Magnesium</keyword>
<evidence type="ECO:0000256" key="11">
    <source>
        <dbReference type="RuleBase" id="RU364045"/>
    </source>
</evidence>
<keyword evidence="4 11" id="KW-0028">Amino-acid biosynthesis</keyword>
<dbReference type="EMBL" id="CP017921">
    <property type="protein sequence ID" value="APH39115.1"/>
    <property type="molecule type" value="Genomic_DNA"/>
</dbReference>
<proteinExistence type="inferred from homology"/>
<keyword evidence="6 11" id="KW-0822">Tryptophan biosynthesis</keyword>
<evidence type="ECO:0000256" key="6">
    <source>
        <dbReference type="ARBA" id="ARBA00022822"/>
    </source>
</evidence>
<keyword evidence="5 11" id="KW-0479">Metal-binding</keyword>
<evidence type="ECO:0000256" key="3">
    <source>
        <dbReference type="ARBA" id="ARBA00009562"/>
    </source>
</evidence>
<dbReference type="NCBIfam" id="TIGR01820">
    <property type="entry name" value="TrpE-arch"/>
    <property type="match status" value="1"/>
</dbReference>
<dbReference type="GO" id="GO:0004049">
    <property type="term" value="F:anthranilate synthase activity"/>
    <property type="evidence" value="ECO:0007669"/>
    <property type="project" value="UniProtKB-EC"/>
</dbReference>
<evidence type="ECO:0000256" key="8">
    <source>
        <dbReference type="ARBA" id="ARBA00023141"/>
    </source>
</evidence>
<keyword evidence="8 11" id="KW-0057">Aromatic amino acid biosynthesis</keyword>
<dbReference type="InterPro" id="IPR005801">
    <property type="entry name" value="ADC_synthase"/>
</dbReference>
<dbReference type="UniPathway" id="UPA00035">
    <property type="reaction ID" value="UER00040"/>
</dbReference>
<gene>
    <name evidence="11" type="primary">trpE</name>
    <name evidence="14" type="ORF">BHR79_06195</name>
</gene>
<protein>
    <recommendedName>
        <fullName evidence="11">Anthranilate synthase component 1</fullName>
        <ecNumber evidence="11">4.1.3.27</ecNumber>
    </recommendedName>
</protein>
<dbReference type="STRING" id="2177.BHR79_06195"/>
<dbReference type="SUPFAM" id="SSF56322">
    <property type="entry name" value="ADC synthase"/>
    <property type="match status" value="1"/>
</dbReference>
<evidence type="ECO:0000256" key="9">
    <source>
        <dbReference type="ARBA" id="ARBA00023239"/>
    </source>
</evidence>
<dbReference type="InterPro" id="IPR019999">
    <property type="entry name" value="Anth_synth_I-like"/>
</dbReference>
<evidence type="ECO:0000256" key="4">
    <source>
        <dbReference type="ARBA" id="ARBA00022605"/>
    </source>
</evidence>
<dbReference type="GO" id="GO:0046872">
    <property type="term" value="F:metal ion binding"/>
    <property type="evidence" value="ECO:0007669"/>
    <property type="project" value="UniProtKB-KW"/>
</dbReference>
<keyword evidence="15" id="KW-1185">Reference proteome</keyword>
<evidence type="ECO:0000256" key="7">
    <source>
        <dbReference type="ARBA" id="ARBA00022842"/>
    </source>
</evidence>
<comment type="similarity">
    <text evidence="3 11">Belongs to the anthranilate synthase component I family.</text>
</comment>
<dbReference type="InterPro" id="IPR015890">
    <property type="entry name" value="Chorismate_C"/>
</dbReference>
<comment type="subunit">
    <text evidence="11">Heterotetramer consisting of two non-identical subunits: a beta subunit (TrpG) and a large alpha subunit (TrpE).</text>
</comment>